<sequence>MLKKDLSRFDPDLSTKTKEGENYLSSYQIEEVSEMTCFDARGTEVKSGTNSLLVSYRGVGGTVACESALRCAGTLVVGSCPAIGAPA</sequence>
<keyword evidence="2" id="KW-1185">Reference proteome</keyword>
<dbReference type="EMBL" id="BLXT01003539">
    <property type="protein sequence ID" value="GFO01807.1"/>
    <property type="molecule type" value="Genomic_DNA"/>
</dbReference>
<proteinExistence type="predicted"/>
<name>A0AAV4A398_9GAST</name>
<protein>
    <submittedName>
        <fullName evidence="1">Uncharacterized protein</fullName>
    </submittedName>
</protein>
<gene>
    <name evidence="1" type="ORF">PoB_002831200</name>
</gene>
<organism evidence="1 2">
    <name type="scientific">Plakobranchus ocellatus</name>
    <dbReference type="NCBI Taxonomy" id="259542"/>
    <lineage>
        <taxon>Eukaryota</taxon>
        <taxon>Metazoa</taxon>
        <taxon>Spiralia</taxon>
        <taxon>Lophotrochozoa</taxon>
        <taxon>Mollusca</taxon>
        <taxon>Gastropoda</taxon>
        <taxon>Heterobranchia</taxon>
        <taxon>Euthyneura</taxon>
        <taxon>Panpulmonata</taxon>
        <taxon>Sacoglossa</taxon>
        <taxon>Placobranchoidea</taxon>
        <taxon>Plakobranchidae</taxon>
        <taxon>Plakobranchus</taxon>
    </lineage>
</organism>
<accession>A0AAV4A398</accession>
<evidence type="ECO:0000313" key="2">
    <source>
        <dbReference type="Proteomes" id="UP000735302"/>
    </source>
</evidence>
<dbReference type="Proteomes" id="UP000735302">
    <property type="component" value="Unassembled WGS sequence"/>
</dbReference>
<reference evidence="1 2" key="1">
    <citation type="journal article" date="2021" name="Elife">
        <title>Chloroplast acquisition without the gene transfer in kleptoplastic sea slugs, Plakobranchus ocellatus.</title>
        <authorList>
            <person name="Maeda T."/>
            <person name="Takahashi S."/>
            <person name="Yoshida T."/>
            <person name="Shimamura S."/>
            <person name="Takaki Y."/>
            <person name="Nagai Y."/>
            <person name="Toyoda A."/>
            <person name="Suzuki Y."/>
            <person name="Arimoto A."/>
            <person name="Ishii H."/>
            <person name="Satoh N."/>
            <person name="Nishiyama T."/>
            <person name="Hasebe M."/>
            <person name="Maruyama T."/>
            <person name="Minagawa J."/>
            <person name="Obokata J."/>
            <person name="Shigenobu S."/>
        </authorList>
    </citation>
    <scope>NUCLEOTIDE SEQUENCE [LARGE SCALE GENOMIC DNA]</scope>
</reference>
<comment type="caution">
    <text evidence="1">The sequence shown here is derived from an EMBL/GenBank/DDBJ whole genome shotgun (WGS) entry which is preliminary data.</text>
</comment>
<dbReference type="AlphaFoldDB" id="A0AAV4A398"/>
<evidence type="ECO:0000313" key="1">
    <source>
        <dbReference type="EMBL" id="GFO01807.1"/>
    </source>
</evidence>